<sequence>MTNVVSAGLLFAASLHDRMVARSEQVAVRVATRPLHAEGRGLASYDLDDLQQPCELRAGRLTRCTDTELVQAFACWQRSQRARATSYTSMRPYYASTERLGRFS</sequence>
<dbReference type="AlphaFoldDB" id="A0AAW2TJE3"/>
<reference evidence="1" key="2">
    <citation type="journal article" date="2024" name="Plant">
        <title>Genomic evolution and insights into agronomic trait innovations of Sesamum species.</title>
        <authorList>
            <person name="Miao H."/>
            <person name="Wang L."/>
            <person name="Qu L."/>
            <person name="Liu H."/>
            <person name="Sun Y."/>
            <person name="Le M."/>
            <person name="Wang Q."/>
            <person name="Wei S."/>
            <person name="Zheng Y."/>
            <person name="Lin W."/>
            <person name="Duan Y."/>
            <person name="Cao H."/>
            <person name="Xiong S."/>
            <person name="Wang X."/>
            <person name="Wei L."/>
            <person name="Li C."/>
            <person name="Ma Q."/>
            <person name="Ju M."/>
            <person name="Zhao R."/>
            <person name="Li G."/>
            <person name="Mu C."/>
            <person name="Tian Q."/>
            <person name="Mei H."/>
            <person name="Zhang T."/>
            <person name="Gao T."/>
            <person name="Zhang H."/>
        </authorList>
    </citation>
    <scope>NUCLEOTIDE SEQUENCE</scope>
    <source>
        <strain evidence="1">G02</strain>
    </source>
</reference>
<dbReference type="EMBL" id="JACGWJ010000008">
    <property type="protein sequence ID" value="KAL0404283.1"/>
    <property type="molecule type" value="Genomic_DNA"/>
</dbReference>
<evidence type="ECO:0000313" key="1">
    <source>
        <dbReference type="EMBL" id="KAL0404283.1"/>
    </source>
</evidence>
<organism evidence="1">
    <name type="scientific">Sesamum radiatum</name>
    <name type="common">Black benniseed</name>
    <dbReference type="NCBI Taxonomy" id="300843"/>
    <lineage>
        <taxon>Eukaryota</taxon>
        <taxon>Viridiplantae</taxon>
        <taxon>Streptophyta</taxon>
        <taxon>Embryophyta</taxon>
        <taxon>Tracheophyta</taxon>
        <taxon>Spermatophyta</taxon>
        <taxon>Magnoliopsida</taxon>
        <taxon>eudicotyledons</taxon>
        <taxon>Gunneridae</taxon>
        <taxon>Pentapetalae</taxon>
        <taxon>asterids</taxon>
        <taxon>lamiids</taxon>
        <taxon>Lamiales</taxon>
        <taxon>Pedaliaceae</taxon>
        <taxon>Sesamum</taxon>
    </lineage>
</organism>
<reference evidence="1" key="1">
    <citation type="submission" date="2020-06" db="EMBL/GenBank/DDBJ databases">
        <authorList>
            <person name="Li T."/>
            <person name="Hu X."/>
            <person name="Zhang T."/>
            <person name="Song X."/>
            <person name="Zhang H."/>
            <person name="Dai N."/>
            <person name="Sheng W."/>
            <person name="Hou X."/>
            <person name="Wei L."/>
        </authorList>
    </citation>
    <scope>NUCLEOTIDE SEQUENCE</scope>
    <source>
        <strain evidence="1">G02</strain>
        <tissue evidence="1">Leaf</tissue>
    </source>
</reference>
<protein>
    <submittedName>
        <fullName evidence="1">Uncharacterized protein</fullName>
    </submittedName>
</protein>
<accession>A0AAW2TJE3</accession>
<comment type="caution">
    <text evidence="1">The sequence shown here is derived from an EMBL/GenBank/DDBJ whole genome shotgun (WGS) entry which is preliminary data.</text>
</comment>
<proteinExistence type="predicted"/>
<name>A0AAW2TJE3_SESRA</name>
<gene>
    <name evidence="1" type="ORF">Sradi_2069100</name>
</gene>